<organism evidence="10 11">
    <name type="scientific">Pristionchus mayeri</name>
    <dbReference type="NCBI Taxonomy" id="1317129"/>
    <lineage>
        <taxon>Eukaryota</taxon>
        <taxon>Metazoa</taxon>
        <taxon>Ecdysozoa</taxon>
        <taxon>Nematoda</taxon>
        <taxon>Chromadorea</taxon>
        <taxon>Rhabditida</taxon>
        <taxon>Rhabditina</taxon>
        <taxon>Diplogasteromorpha</taxon>
        <taxon>Diplogasteroidea</taxon>
        <taxon>Neodiplogasteridae</taxon>
        <taxon>Pristionchus</taxon>
    </lineage>
</organism>
<keyword evidence="3" id="KW-0677">Repeat</keyword>
<evidence type="ECO:0000256" key="3">
    <source>
        <dbReference type="ARBA" id="ARBA00022737"/>
    </source>
</evidence>
<keyword evidence="5" id="KW-0862">Zinc</keyword>
<comment type="caution">
    <text evidence="10">The sequence shown here is derived from an EMBL/GenBank/DDBJ whole genome shotgun (WGS) entry which is preliminary data.</text>
</comment>
<evidence type="ECO:0000259" key="9">
    <source>
        <dbReference type="PROSITE" id="PS50157"/>
    </source>
</evidence>
<evidence type="ECO:0000256" key="7">
    <source>
        <dbReference type="PROSITE-ProRule" id="PRU00042"/>
    </source>
</evidence>
<dbReference type="InterPro" id="IPR036236">
    <property type="entry name" value="Znf_C2H2_sf"/>
</dbReference>
<dbReference type="Pfam" id="PF00096">
    <property type="entry name" value="zf-C2H2"/>
    <property type="match status" value="2"/>
</dbReference>
<protein>
    <recommendedName>
        <fullName evidence="9">C2H2-type domain-containing protein</fullName>
    </recommendedName>
</protein>
<dbReference type="FunFam" id="3.30.160.60:FF:000446">
    <property type="entry name" value="Zinc finger protein"/>
    <property type="match status" value="1"/>
</dbReference>
<feature type="compositionally biased region" description="Low complexity" evidence="8">
    <location>
        <begin position="182"/>
        <end position="199"/>
    </location>
</feature>
<feature type="domain" description="C2H2-type" evidence="9">
    <location>
        <begin position="245"/>
        <end position="274"/>
    </location>
</feature>
<keyword evidence="11" id="KW-1185">Reference proteome</keyword>
<name>A0AAN5C279_9BILA</name>
<dbReference type="Gene3D" id="3.30.160.60">
    <property type="entry name" value="Classic Zinc Finger"/>
    <property type="match status" value="2"/>
</dbReference>
<keyword evidence="6" id="KW-0539">Nucleus</keyword>
<keyword evidence="4 7" id="KW-0863">Zinc-finger</keyword>
<feature type="region of interest" description="Disordered" evidence="8">
    <location>
        <begin position="145"/>
        <end position="238"/>
    </location>
</feature>
<proteinExistence type="predicted"/>
<dbReference type="PANTHER" id="PTHR23226">
    <property type="entry name" value="ZINC FINGER AND SCAN DOMAIN-CONTAINING"/>
    <property type="match status" value="1"/>
</dbReference>
<dbReference type="SMART" id="SM00355">
    <property type="entry name" value="ZnF_C2H2"/>
    <property type="match status" value="3"/>
</dbReference>
<dbReference type="AlphaFoldDB" id="A0AAN5C279"/>
<evidence type="ECO:0000256" key="1">
    <source>
        <dbReference type="ARBA" id="ARBA00004123"/>
    </source>
</evidence>
<feature type="domain" description="C2H2-type" evidence="9">
    <location>
        <begin position="296"/>
        <end position="323"/>
    </location>
</feature>
<dbReference type="GO" id="GO:0000122">
    <property type="term" value="P:negative regulation of transcription by RNA polymerase II"/>
    <property type="evidence" value="ECO:0007669"/>
    <property type="project" value="UniProtKB-ARBA"/>
</dbReference>
<dbReference type="PROSITE" id="PS00028">
    <property type="entry name" value="ZINC_FINGER_C2H2_1"/>
    <property type="match status" value="3"/>
</dbReference>
<dbReference type="GO" id="GO:0008270">
    <property type="term" value="F:zinc ion binding"/>
    <property type="evidence" value="ECO:0007669"/>
    <property type="project" value="UniProtKB-KW"/>
</dbReference>
<reference evidence="11" key="1">
    <citation type="submission" date="2022-10" db="EMBL/GenBank/DDBJ databases">
        <title>Genome assembly of Pristionchus species.</title>
        <authorList>
            <person name="Yoshida K."/>
            <person name="Sommer R.J."/>
        </authorList>
    </citation>
    <scope>NUCLEOTIDE SEQUENCE [LARGE SCALE GENOMIC DNA]</scope>
    <source>
        <strain evidence="11">RS5460</strain>
    </source>
</reference>
<dbReference type="GO" id="GO:0000978">
    <property type="term" value="F:RNA polymerase II cis-regulatory region sequence-specific DNA binding"/>
    <property type="evidence" value="ECO:0007669"/>
    <property type="project" value="TreeGrafter"/>
</dbReference>
<dbReference type="SUPFAM" id="SSF57667">
    <property type="entry name" value="beta-beta-alpha zinc fingers"/>
    <property type="match status" value="1"/>
</dbReference>
<gene>
    <name evidence="10" type="ORF">PMAYCL1PPCAC_04398</name>
</gene>
<dbReference type="Proteomes" id="UP001328107">
    <property type="component" value="Unassembled WGS sequence"/>
</dbReference>
<dbReference type="EMBL" id="BTRK01000001">
    <property type="protein sequence ID" value="GMR34203.1"/>
    <property type="molecule type" value="Genomic_DNA"/>
</dbReference>
<evidence type="ECO:0000256" key="8">
    <source>
        <dbReference type="SAM" id="MobiDB-lite"/>
    </source>
</evidence>
<keyword evidence="2" id="KW-0479">Metal-binding</keyword>
<sequence length="376" mass="41384">MTSNQLSLDALEGWRTKASAHSSHDRIGIVIARYFDLMSTMARDGVGAESVSDQIALLDHDRSFVSSRDSSANTPLRELIYGMIESFGLLVDDINKKRADEIAQLMGQSATRAADPFEADSNQSVHSHLELGTVLKEETVSTVGIPPFMIPSSTRSDGGGGGETGVSSTSTHERTPQPGGQMTSTMMPSTSSTRTTTSTLREEEPTSSRAAHNHQPSTSKRPRVDDREVADRREETPAAAAVQRYGCDKCSERFDTYSKLMEHQSAHGHLSKPPPAMLPTTPDLIRQGSSEPGRKFQCTECPASFKHAYSLRDHTMAHNGERPHVCSECPSRFVSNSQLKHHQRNSHNMLPYTCPCGWKFEKKAELVKHRDTCLMG</sequence>
<dbReference type="PROSITE" id="PS50157">
    <property type="entry name" value="ZINC_FINGER_C2H2_2"/>
    <property type="match status" value="3"/>
</dbReference>
<feature type="domain" description="C2H2-type" evidence="9">
    <location>
        <begin position="324"/>
        <end position="347"/>
    </location>
</feature>
<dbReference type="PANTHER" id="PTHR23226:SF416">
    <property type="entry name" value="FI01424P"/>
    <property type="match status" value="1"/>
</dbReference>
<comment type="subcellular location">
    <subcellularLocation>
        <location evidence="1">Nucleus</location>
    </subcellularLocation>
</comment>
<evidence type="ECO:0000313" key="11">
    <source>
        <dbReference type="Proteomes" id="UP001328107"/>
    </source>
</evidence>
<evidence type="ECO:0000256" key="4">
    <source>
        <dbReference type="ARBA" id="ARBA00022771"/>
    </source>
</evidence>
<evidence type="ECO:0000256" key="5">
    <source>
        <dbReference type="ARBA" id="ARBA00022833"/>
    </source>
</evidence>
<dbReference type="InterPro" id="IPR013087">
    <property type="entry name" value="Znf_C2H2_type"/>
</dbReference>
<feature type="compositionally biased region" description="Basic and acidic residues" evidence="8">
    <location>
        <begin position="222"/>
        <end position="236"/>
    </location>
</feature>
<evidence type="ECO:0000256" key="2">
    <source>
        <dbReference type="ARBA" id="ARBA00022723"/>
    </source>
</evidence>
<dbReference type="GO" id="GO:0000981">
    <property type="term" value="F:DNA-binding transcription factor activity, RNA polymerase II-specific"/>
    <property type="evidence" value="ECO:0007669"/>
    <property type="project" value="TreeGrafter"/>
</dbReference>
<dbReference type="GO" id="GO:0005634">
    <property type="term" value="C:nucleus"/>
    <property type="evidence" value="ECO:0007669"/>
    <property type="project" value="UniProtKB-SubCell"/>
</dbReference>
<evidence type="ECO:0000256" key="6">
    <source>
        <dbReference type="ARBA" id="ARBA00023242"/>
    </source>
</evidence>
<evidence type="ECO:0000313" key="10">
    <source>
        <dbReference type="EMBL" id="GMR34203.1"/>
    </source>
</evidence>
<accession>A0AAN5C279</accession>